<dbReference type="AlphaFoldDB" id="A0A4Z2F0P8"/>
<dbReference type="EMBL" id="SRLO01001891">
    <property type="protein sequence ID" value="TNN34776.1"/>
    <property type="molecule type" value="Genomic_DNA"/>
</dbReference>
<protein>
    <submittedName>
        <fullName evidence="2">Growth hormone-regulated TBC protein 1-A</fullName>
    </submittedName>
</protein>
<feature type="compositionally biased region" description="Basic and acidic residues" evidence="1">
    <location>
        <begin position="31"/>
        <end position="53"/>
    </location>
</feature>
<organism evidence="2 3">
    <name type="scientific">Liparis tanakae</name>
    <name type="common">Tanaka's snailfish</name>
    <dbReference type="NCBI Taxonomy" id="230148"/>
    <lineage>
        <taxon>Eukaryota</taxon>
        <taxon>Metazoa</taxon>
        <taxon>Chordata</taxon>
        <taxon>Craniata</taxon>
        <taxon>Vertebrata</taxon>
        <taxon>Euteleostomi</taxon>
        <taxon>Actinopterygii</taxon>
        <taxon>Neopterygii</taxon>
        <taxon>Teleostei</taxon>
        <taxon>Neoteleostei</taxon>
        <taxon>Acanthomorphata</taxon>
        <taxon>Eupercaria</taxon>
        <taxon>Perciformes</taxon>
        <taxon>Cottioidei</taxon>
        <taxon>Cottales</taxon>
        <taxon>Liparidae</taxon>
        <taxon>Liparis</taxon>
    </lineage>
</organism>
<dbReference type="Proteomes" id="UP000314294">
    <property type="component" value="Unassembled WGS sequence"/>
</dbReference>
<dbReference type="OrthoDB" id="294251at2759"/>
<comment type="caution">
    <text evidence="2">The sequence shown here is derived from an EMBL/GenBank/DDBJ whole genome shotgun (WGS) entry which is preliminary data.</text>
</comment>
<evidence type="ECO:0000313" key="3">
    <source>
        <dbReference type="Proteomes" id="UP000314294"/>
    </source>
</evidence>
<name>A0A4Z2F0P8_9TELE</name>
<proteinExistence type="predicted"/>
<accession>A0A4Z2F0P8</accession>
<gene>
    <name evidence="2" type="primary">grtp1a_2</name>
    <name evidence="2" type="ORF">EYF80_055058</name>
</gene>
<sequence length="106" mass="12071">MKPIPVDPSTGPSSQEKSVRALGGPLPAARHTMEKKGNACEPQESHKGSERVDPYGFERRHDFESYKAMMDEYVTVLNRRSMRWSKLLQEKPHVEKNLTGSVFWGL</sequence>
<evidence type="ECO:0000256" key="1">
    <source>
        <dbReference type="SAM" id="MobiDB-lite"/>
    </source>
</evidence>
<feature type="region of interest" description="Disordered" evidence="1">
    <location>
        <begin position="1"/>
        <end position="53"/>
    </location>
</feature>
<reference evidence="2 3" key="1">
    <citation type="submission" date="2019-03" db="EMBL/GenBank/DDBJ databases">
        <title>First draft genome of Liparis tanakae, snailfish: a comprehensive survey of snailfish specific genes.</title>
        <authorList>
            <person name="Kim W."/>
            <person name="Song I."/>
            <person name="Jeong J.-H."/>
            <person name="Kim D."/>
            <person name="Kim S."/>
            <person name="Ryu S."/>
            <person name="Song J.Y."/>
            <person name="Lee S.K."/>
        </authorList>
    </citation>
    <scope>NUCLEOTIDE SEQUENCE [LARGE SCALE GENOMIC DNA]</scope>
    <source>
        <tissue evidence="2">Muscle</tissue>
    </source>
</reference>
<evidence type="ECO:0000313" key="2">
    <source>
        <dbReference type="EMBL" id="TNN34776.1"/>
    </source>
</evidence>
<keyword evidence="3" id="KW-1185">Reference proteome</keyword>